<dbReference type="GeneID" id="37251868"/>
<dbReference type="Pfam" id="PF00172">
    <property type="entry name" value="Zn_clus"/>
    <property type="match status" value="1"/>
</dbReference>
<keyword evidence="4" id="KW-1185">Reference proteome</keyword>
<dbReference type="PROSITE" id="PS50048">
    <property type="entry name" value="ZN2_CY6_FUNGAL_2"/>
    <property type="match status" value="1"/>
</dbReference>
<dbReference type="AlphaFoldDB" id="A0A2L2SZV3"/>
<feature type="domain" description="Zn(2)-C6 fungal-type" evidence="2">
    <location>
        <begin position="10"/>
        <end position="38"/>
    </location>
</feature>
<dbReference type="EMBL" id="LN649229">
    <property type="protein sequence ID" value="CEI63712.1"/>
    <property type="molecule type" value="Genomic_DNA"/>
</dbReference>
<dbReference type="GO" id="GO:0008270">
    <property type="term" value="F:zinc ion binding"/>
    <property type="evidence" value="ECO:0007669"/>
    <property type="project" value="InterPro"/>
</dbReference>
<dbReference type="SMART" id="SM00066">
    <property type="entry name" value="GAL4"/>
    <property type="match status" value="1"/>
</dbReference>
<dbReference type="KEGG" id="fvn:FVRRES_00224"/>
<evidence type="ECO:0000259" key="2">
    <source>
        <dbReference type="PROSITE" id="PS50048"/>
    </source>
</evidence>
<dbReference type="InterPro" id="IPR001138">
    <property type="entry name" value="Zn2Cys6_DnaBD"/>
</dbReference>
<dbReference type="PANTHER" id="PTHR38111:SF11">
    <property type="entry name" value="TRANSCRIPTION FACTOR DOMAIN-CONTAINING PROTEIN-RELATED"/>
    <property type="match status" value="1"/>
</dbReference>
<dbReference type="InterPro" id="IPR036864">
    <property type="entry name" value="Zn2-C6_fun-type_DNA-bd_sf"/>
</dbReference>
<dbReference type="GO" id="GO:0000981">
    <property type="term" value="F:DNA-binding transcription factor activity, RNA polymerase II-specific"/>
    <property type="evidence" value="ECO:0007669"/>
    <property type="project" value="InterPro"/>
</dbReference>
<dbReference type="PANTHER" id="PTHR38111">
    <property type="entry name" value="ZN(2)-C6 FUNGAL-TYPE DOMAIN-CONTAINING PROTEIN-RELATED"/>
    <property type="match status" value="1"/>
</dbReference>
<protein>
    <recommendedName>
        <fullName evidence="2">Zn(2)-C6 fungal-type domain-containing protein</fullName>
    </recommendedName>
</protein>
<proteinExistence type="predicted"/>
<dbReference type="Gene3D" id="4.10.240.10">
    <property type="entry name" value="Zn(2)-C6 fungal-type DNA-binding domain"/>
    <property type="match status" value="1"/>
</dbReference>
<keyword evidence="1" id="KW-0539">Nucleus</keyword>
<sequence length="528" mass="59609">MVGVPAKAGGCLTCPRRKKGCDKKKPFCQRCISAGYVCEGYDHPHIWINTTSKKLATYTKAHNPIRTAAESGSITLCDSLVRSARDTKYIGLFLSAYLPNGRMLSSTTSQLSPVGWVRYHEYLSGSEKSLQFITLAHGLAALAERDDNQQLRAKAFEAYRAGLRETAMAIRDPKRATSNGLIAAVRLYRFYEIRYGAKGVVSSGPKQQIDSYKAHSDGEMAIFQAKGPCGYWEGPARHLLADSRVVSYINCVTDRKRSFFSEEDWMLLPWRNRKKSPLDLLTDVLVQIPGLLQDLDLLRDLDPNEVETYEATEKLVRHCLQLEQILVRWKDIMPDAFYLLDSTVVGRQELPSLQTDEDIAVLQPSFLYWSCCIILYTTMHFARQHSNVPEILAREAQVPFPHPGEGQFEHPRNPTLYAHKILYAIPLCHQSQCGSYAVLASTFPLGIAIRYLTASPYFPHTGEHQPVILETSFMERFMAQAYMASYPSIFLANLNHVEATDPKADSLLGWDGIVRQARKWWFGTRDVG</sequence>
<reference evidence="4" key="1">
    <citation type="submission" date="2014-10" db="EMBL/GenBank/DDBJ databases">
        <authorList>
            <person name="King R."/>
        </authorList>
    </citation>
    <scope>NUCLEOTIDE SEQUENCE [LARGE SCALE GENOMIC DNA]</scope>
    <source>
        <strain evidence="4">A3/5</strain>
    </source>
</reference>
<evidence type="ECO:0000313" key="3">
    <source>
        <dbReference type="EMBL" id="CEI63712.1"/>
    </source>
</evidence>
<name>A0A2L2SZV3_9HYPO</name>
<evidence type="ECO:0000256" key="1">
    <source>
        <dbReference type="ARBA" id="ARBA00023242"/>
    </source>
</evidence>
<evidence type="ECO:0000313" key="4">
    <source>
        <dbReference type="Proteomes" id="UP000245910"/>
    </source>
</evidence>
<dbReference type="Proteomes" id="UP000245910">
    <property type="component" value="Chromosome I"/>
</dbReference>
<dbReference type="InterPro" id="IPR053178">
    <property type="entry name" value="Osmoadaptation_assoc"/>
</dbReference>
<accession>A0A2L2SZV3</accession>
<dbReference type="SUPFAM" id="SSF57701">
    <property type="entry name" value="Zn2/Cys6 DNA-binding domain"/>
    <property type="match status" value="1"/>
</dbReference>
<dbReference type="RefSeq" id="XP_025587432.1">
    <property type="nucleotide sequence ID" value="XM_025730310.2"/>
</dbReference>
<organism evidence="3 4">
    <name type="scientific">Fusarium venenatum</name>
    <dbReference type="NCBI Taxonomy" id="56646"/>
    <lineage>
        <taxon>Eukaryota</taxon>
        <taxon>Fungi</taxon>
        <taxon>Dikarya</taxon>
        <taxon>Ascomycota</taxon>
        <taxon>Pezizomycotina</taxon>
        <taxon>Sordariomycetes</taxon>
        <taxon>Hypocreomycetidae</taxon>
        <taxon>Hypocreales</taxon>
        <taxon>Nectriaceae</taxon>
        <taxon>Fusarium</taxon>
    </lineage>
</organism>
<dbReference type="STRING" id="56646.A0A2L2SZV3"/>
<dbReference type="CDD" id="cd00067">
    <property type="entry name" value="GAL4"/>
    <property type="match status" value="1"/>
</dbReference>